<dbReference type="SUPFAM" id="SSF52833">
    <property type="entry name" value="Thioredoxin-like"/>
    <property type="match status" value="1"/>
</dbReference>
<protein>
    <submittedName>
        <fullName evidence="4">Thioredoxin domain-containing protein 16</fullName>
    </submittedName>
</protein>
<dbReference type="STRING" id="1561998.A0A1I7TRU6"/>
<dbReference type="InterPro" id="IPR036249">
    <property type="entry name" value="Thioredoxin-like_sf"/>
</dbReference>
<feature type="compositionally biased region" description="Acidic residues" evidence="1">
    <location>
        <begin position="46"/>
        <end position="56"/>
    </location>
</feature>
<evidence type="ECO:0000256" key="1">
    <source>
        <dbReference type="SAM" id="MobiDB-lite"/>
    </source>
</evidence>
<dbReference type="AlphaFoldDB" id="A0A1I7TRU6"/>
<dbReference type="WBParaSite" id="Csp11.Scaffold629.g11138.t1">
    <property type="protein sequence ID" value="Csp11.Scaffold629.g11138.t1"/>
    <property type="gene ID" value="Csp11.Scaffold629.g11138"/>
</dbReference>
<dbReference type="Proteomes" id="UP000095282">
    <property type="component" value="Unplaced"/>
</dbReference>
<proteinExistence type="predicted"/>
<dbReference type="PANTHER" id="PTHR46497:SF1">
    <property type="entry name" value="THIOREDOXIN DOMAIN-CONTAINING PROTEIN 11"/>
    <property type="match status" value="1"/>
</dbReference>
<keyword evidence="2" id="KW-0472">Membrane</keyword>
<feature type="compositionally biased region" description="Basic and acidic residues" evidence="1">
    <location>
        <begin position="1"/>
        <end position="30"/>
    </location>
</feature>
<dbReference type="eggNOG" id="ENOG502SXFD">
    <property type="taxonomic scope" value="Eukaryota"/>
</dbReference>
<sequence>MNKEDGKTRGSRKLDTELKEQEEDGAKETAGDTQPGNSETPKTSDLEEESTVESDQELLSRILSELEGENQEKDQEEDQEEVEEEAEEEEVHVDEQAVGVKQHFGKDIGVLATVTIGLAVMIYLLLMLSGLTVPARPLVVSRGAAKPFFHGIHRRLIEDSYDGKIRLSANQTLSVVLLYSPYSFKSKQFRDEYFKTARTMKKLHGNLAPYFGATNCFDRSSSCRRKYNLKKYPVLMAQNAAAIGSIYNGPLSFSYLTRWLNRLQNPVFRLHSADDVTNLIKNHDLLVILYYQVRVPPNAFRSATNFTKVAFGYLDGDPNSERVVFCVVNDPNFAAQLQLHNEHDVVIVSSELKLLKTQYKGWTIDALFNDVTRFSNEVKAKNVEFLNLGKRFHSTQLAEKFEQGSVLLFFTRNLSYGNGNHEILRRISKEYRTCPEQDMISIETPEIPSFVENCSISLEASFCKANNTLTFMMIDSEIENALATKYGAEVHDMVIAVSSKQEITRYIRKNITRENINCLIRQHHNSAENEFVTESTEIITTSSETPAHIHSDAVGDPSYVKFVKNVTDLLKSRKINVIMFSGGIWHSASSSAIAPFHLVANHFLDSRNLINFSMVDVSETYLPYNLNFDQLPKILITSADSIGLSWTYPEEFMINHTNIIRFVLTRPGKIFGRLRWLDSCQGACRKRAQWEMQTERLQLKRQLSRNVANSRRQRESLGYYDRMIRMIS</sequence>
<reference evidence="4" key="1">
    <citation type="submission" date="2016-11" db="UniProtKB">
        <authorList>
            <consortium name="WormBaseParasite"/>
        </authorList>
    </citation>
    <scope>IDENTIFICATION</scope>
</reference>
<accession>A0A1I7TRU6</accession>
<organism evidence="3 4">
    <name type="scientific">Caenorhabditis tropicalis</name>
    <dbReference type="NCBI Taxonomy" id="1561998"/>
    <lineage>
        <taxon>Eukaryota</taxon>
        <taxon>Metazoa</taxon>
        <taxon>Ecdysozoa</taxon>
        <taxon>Nematoda</taxon>
        <taxon>Chromadorea</taxon>
        <taxon>Rhabditida</taxon>
        <taxon>Rhabditina</taxon>
        <taxon>Rhabditomorpha</taxon>
        <taxon>Rhabditoidea</taxon>
        <taxon>Rhabditidae</taxon>
        <taxon>Peloderinae</taxon>
        <taxon>Caenorhabditis</taxon>
    </lineage>
</organism>
<keyword evidence="3" id="KW-1185">Reference proteome</keyword>
<name>A0A1I7TRU6_9PELO</name>
<dbReference type="PANTHER" id="PTHR46497">
    <property type="entry name" value="THIOREDOXIN DOMAIN-CONTAINING PROTEIN 11"/>
    <property type="match status" value="1"/>
</dbReference>
<feature type="compositionally biased region" description="Polar residues" evidence="1">
    <location>
        <begin position="31"/>
        <end position="43"/>
    </location>
</feature>
<feature type="region of interest" description="Disordered" evidence="1">
    <location>
        <begin position="1"/>
        <end position="96"/>
    </location>
</feature>
<feature type="transmembrane region" description="Helical" evidence="2">
    <location>
        <begin position="108"/>
        <end position="131"/>
    </location>
</feature>
<feature type="compositionally biased region" description="Acidic residues" evidence="1">
    <location>
        <begin position="66"/>
        <end position="92"/>
    </location>
</feature>
<evidence type="ECO:0000313" key="3">
    <source>
        <dbReference type="Proteomes" id="UP000095282"/>
    </source>
</evidence>
<dbReference type="InterPro" id="IPR052792">
    <property type="entry name" value="Thioredoxin_dom-contain_11"/>
</dbReference>
<evidence type="ECO:0000256" key="2">
    <source>
        <dbReference type="SAM" id="Phobius"/>
    </source>
</evidence>
<evidence type="ECO:0000313" key="4">
    <source>
        <dbReference type="WBParaSite" id="Csp11.Scaffold629.g11138.t1"/>
    </source>
</evidence>
<keyword evidence="2" id="KW-0812">Transmembrane</keyword>
<keyword evidence="2" id="KW-1133">Transmembrane helix</keyword>